<dbReference type="EC" id="2.7.7.102" evidence="3"/>
<sequence>MDDVDRLFACFKCGVSPPQSAMRERKRTKSRLDQGSSILEISSRSSLLSPKLVGQEQKNHAICTSSPSGQAIDLKSTIAKAKGLSGGKQISPVVFYGSPNGVPPKKPVRLWRLLHEIRLDLSEQNKLNSREEVWVTFPRQDDAMKFAKGQEHVRIFSYQDHFSGQRRFLVSTYTEFWRRYKNMDAKLRHHYEVIQEGLPCHLYFDLEFNKRANIGKDGDEMMDLLISVILEALNEKYLICGDQEWIVELDSSTDEKFSRHLIIRIPKAAFKDNAHAGAFVSEICSRILKAREKDRRFEKLFVMKDSSSDESASQIFVDTAVYSRNRCFRLPLSSKAGKSSVLVPSGRFKCKNLGEEDMFMASLICNMDVDCEKLLVCKKESDCVKSLCYDTEVVLGFEVIAFMKFRLCLSNHWALLLYFGRKNCTTCLDHFLKFVLYIGSISYDCPCYLTNTFGWYAGSVMYAVDLRRAIYYQKCHDPDCRGYRSPLRPIPVEVINNSSVDFNSFGTIDHERPLADDLRHQLLNDNQASKFHLYDDDKADSPGGSWWLEALRVVEDVEHKKKESQLNMQQPQSMPFLTRWSLLYRSSDTNLFCLYSFPWLDATPTFSIMQSFPILSFLV</sequence>
<proteinExistence type="predicted"/>
<evidence type="ECO:0000256" key="1">
    <source>
        <dbReference type="ARBA" id="ARBA00026139"/>
    </source>
</evidence>
<gene>
    <name evidence="5" type="ORF">G2W53_041188</name>
</gene>
<dbReference type="PANTHER" id="PTHR31399:SF0">
    <property type="entry name" value="DNA-DIRECTED PRIMASE_POLYMERASE PROTEIN"/>
    <property type="match status" value="1"/>
</dbReference>
<dbReference type="Proteomes" id="UP000634136">
    <property type="component" value="Unassembled WGS sequence"/>
</dbReference>
<dbReference type="GO" id="GO:0031297">
    <property type="term" value="P:replication fork processing"/>
    <property type="evidence" value="ECO:0007669"/>
    <property type="project" value="TreeGrafter"/>
</dbReference>
<protein>
    <recommendedName>
        <fullName evidence="1">DNA-directed primase/polymerase protein</fullName>
        <ecNumber evidence="3">2.7.7.102</ecNumber>
    </recommendedName>
</protein>
<organism evidence="5 6">
    <name type="scientific">Senna tora</name>
    <dbReference type="NCBI Taxonomy" id="362788"/>
    <lineage>
        <taxon>Eukaryota</taxon>
        <taxon>Viridiplantae</taxon>
        <taxon>Streptophyta</taxon>
        <taxon>Embryophyta</taxon>
        <taxon>Tracheophyta</taxon>
        <taxon>Spermatophyta</taxon>
        <taxon>Magnoliopsida</taxon>
        <taxon>eudicotyledons</taxon>
        <taxon>Gunneridae</taxon>
        <taxon>Pentapetalae</taxon>
        <taxon>rosids</taxon>
        <taxon>fabids</taxon>
        <taxon>Fabales</taxon>
        <taxon>Fabaceae</taxon>
        <taxon>Caesalpinioideae</taxon>
        <taxon>Cassia clade</taxon>
        <taxon>Senna</taxon>
    </lineage>
</organism>
<keyword evidence="6" id="KW-1185">Reference proteome</keyword>
<reference evidence="5" key="1">
    <citation type="submission" date="2020-09" db="EMBL/GenBank/DDBJ databases">
        <title>Genome-Enabled Discovery of Anthraquinone Biosynthesis in Senna tora.</title>
        <authorList>
            <person name="Kang S.-H."/>
            <person name="Pandey R.P."/>
            <person name="Lee C.-M."/>
            <person name="Sim J.-S."/>
            <person name="Jeong J.-T."/>
            <person name="Choi B.-S."/>
            <person name="Jung M."/>
            <person name="Ginzburg D."/>
            <person name="Zhao K."/>
            <person name="Won S.Y."/>
            <person name="Oh T.-J."/>
            <person name="Yu Y."/>
            <person name="Kim N.-H."/>
            <person name="Lee O.R."/>
            <person name="Lee T.-H."/>
            <person name="Bashyal P."/>
            <person name="Kim T.-S."/>
            <person name="Lee W.-H."/>
            <person name="Kawkins C."/>
            <person name="Kim C.-K."/>
            <person name="Kim J.S."/>
            <person name="Ahn B.O."/>
            <person name="Rhee S.Y."/>
            <person name="Sohng J.K."/>
        </authorList>
    </citation>
    <scope>NUCLEOTIDE SEQUENCE</scope>
    <source>
        <tissue evidence="5">Leaf</tissue>
    </source>
</reference>
<dbReference type="GO" id="GO:0009411">
    <property type="term" value="P:response to UV"/>
    <property type="evidence" value="ECO:0007669"/>
    <property type="project" value="TreeGrafter"/>
</dbReference>
<evidence type="ECO:0000313" key="5">
    <source>
        <dbReference type="EMBL" id="KAF7802077.1"/>
    </source>
</evidence>
<dbReference type="EMBL" id="JAAIUW010000013">
    <property type="protein sequence ID" value="KAF7802077.1"/>
    <property type="molecule type" value="Genomic_DNA"/>
</dbReference>
<dbReference type="GO" id="GO:0003682">
    <property type="term" value="F:chromatin binding"/>
    <property type="evidence" value="ECO:0007669"/>
    <property type="project" value="TreeGrafter"/>
</dbReference>
<dbReference type="PANTHER" id="PTHR31399">
    <property type="entry name" value="DNA-DIRECTED PRIMASE / POLYMERASE PROTEIN"/>
    <property type="match status" value="1"/>
</dbReference>
<dbReference type="OrthoDB" id="5988181at2759"/>
<accession>A0A834SF05</accession>
<dbReference type="GO" id="GO:0005634">
    <property type="term" value="C:nucleus"/>
    <property type="evidence" value="ECO:0007669"/>
    <property type="project" value="TreeGrafter"/>
</dbReference>
<comment type="caution">
    <text evidence="5">The sequence shown here is derived from an EMBL/GenBank/DDBJ whole genome shotgun (WGS) entry which is preliminary data.</text>
</comment>
<evidence type="ECO:0000256" key="3">
    <source>
        <dbReference type="ARBA" id="ARBA00044768"/>
    </source>
</evidence>
<dbReference type="GO" id="GO:0005759">
    <property type="term" value="C:mitochondrial matrix"/>
    <property type="evidence" value="ECO:0007669"/>
    <property type="project" value="TreeGrafter"/>
</dbReference>
<evidence type="ECO:0000256" key="4">
    <source>
        <dbReference type="ARBA" id="ARBA00047303"/>
    </source>
</evidence>
<dbReference type="GO" id="GO:0006264">
    <property type="term" value="P:mitochondrial DNA replication"/>
    <property type="evidence" value="ECO:0007669"/>
    <property type="project" value="TreeGrafter"/>
</dbReference>
<name>A0A834SF05_9FABA</name>
<dbReference type="InterPro" id="IPR044917">
    <property type="entry name" value="PRIMPOL"/>
</dbReference>
<dbReference type="AlphaFoldDB" id="A0A834SF05"/>
<comment type="catalytic activity">
    <reaction evidence="2">
        <text>ssDNA + n NTP = ssDNA/pppN(pN)n-1 hybrid + (n-1) diphosphate.</text>
        <dbReference type="EC" id="2.7.7.102"/>
    </reaction>
</comment>
<comment type="catalytic activity">
    <reaction evidence="4">
        <text>DNA(n) + a 2'-deoxyribonucleoside 5'-triphosphate = DNA(n+1) + diphosphate</text>
        <dbReference type="Rhea" id="RHEA:22508"/>
        <dbReference type="Rhea" id="RHEA-COMP:17339"/>
        <dbReference type="Rhea" id="RHEA-COMP:17340"/>
        <dbReference type="ChEBI" id="CHEBI:33019"/>
        <dbReference type="ChEBI" id="CHEBI:61560"/>
        <dbReference type="ChEBI" id="CHEBI:173112"/>
        <dbReference type="EC" id="2.7.7.7"/>
    </reaction>
    <physiologicalReaction direction="left-to-right" evidence="4">
        <dbReference type="Rhea" id="RHEA:22509"/>
    </physiologicalReaction>
</comment>
<dbReference type="GO" id="GO:0003887">
    <property type="term" value="F:DNA-directed DNA polymerase activity"/>
    <property type="evidence" value="ECO:0007669"/>
    <property type="project" value="UniProtKB-EC"/>
</dbReference>
<evidence type="ECO:0000313" key="6">
    <source>
        <dbReference type="Proteomes" id="UP000634136"/>
    </source>
</evidence>
<dbReference type="GO" id="GO:0042276">
    <property type="term" value="P:error-prone translesion synthesis"/>
    <property type="evidence" value="ECO:0007669"/>
    <property type="project" value="InterPro"/>
</dbReference>
<evidence type="ECO:0000256" key="2">
    <source>
        <dbReference type="ARBA" id="ARBA00044677"/>
    </source>
</evidence>